<reference evidence="4 5" key="1">
    <citation type="submission" date="2021-02" db="EMBL/GenBank/DDBJ databases">
        <title>Plant Genome Project.</title>
        <authorList>
            <person name="Zhang R.-G."/>
        </authorList>
    </citation>
    <scope>NUCLEOTIDE SEQUENCE [LARGE SCALE GENOMIC DNA]</scope>
    <source>
        <tissue evidence="4">Leaves</tissue>
    </source>
</reference>
<gene>
    <name evidence="4" type="ORF">JRO89_XS02G0197900</name>
</gene>
<evidence type="ECO:0000256" key="1">
    <source>
        <dbReference type="PROSITE-ProRule" id="PRU00047"/>
    </source>
</evidence>
<protein>
    <recommendedName>
        <fullName evidence="3">CCHC-type domain-containing protein</fullName>
    </recommendedName>
</protein>
<organism evidence="4 5">
    <name type="scientific">Xanthoceras sorbifolium</name>
    <dbReference type="NCBI Taxonomy" id="99658"/>
    <lineage>
        <taxon>Eukaryota</taxon>
        <taxon>Viridiplantae</taxon>
        <taxon>Streptophyta</taxon>
        <taxon>Embryophyta</taxon>
        <taxon>Tracheophyta</taxon>
        <taxon>Spermatophyta</taxon>
        <taxon>Magnoliopsida</taxon>
        <taxon>eudicotyledons</taxon>
        <taxon>Gunneridae</taxon>
        <taxon>Pentapetalae</taxon>
        <taxon>rosids</taxon>
        <taxon>malvids</taxon>
        <taxon>Sapindales</taxon>
        <taxon>Sapindaceae</taxon>
        <taxon>Xanthoceroideae</taxon>
        <taxon>Xanthoceras</taxon>
    </lineage>
</organism>
<evidence type="ECO:0000313" key="4">
    <source>
        <dbReference type="EMBL" id="KAH7575701.1"/>
    </source>
</evidence>
<keyword evidence="5" id="KW-1185">Reference proteome</keyword>
<feature type="region of interest" description="Disordered" evidence="2">
    <location>
        <begin position="1"/>
        <end position="34"/>
    </location>
</feature>
<dbReference type="Proteomes" id="UP000827721">
    <property type="component" value="Unassembled WGS sequence"/>
</dbReference>
<sequence>MHRRGRPPTRRTAARAPAPKEEHVDESVNVPTPSPPPQLAVLECGPVDAVQMAQMLAAALHQLDPERALSWLESNEEIYQVMGCTEEQMVTYSALLLKDRTKDWWKALQRRHPEGVSWADFKREFLEKFYPKSYRDAGVEEFFRLEQSNNEEEKANRFAVGLNPKIRAYVVSAAHTQYGALVEAATRVERSMAAIPRPRPQKWSWSGSSQGGSSKSARTRGQSTWSGSQRSSVGPQSSQASVMPATGSRGTTENMKTKPLCSRCGRNHTGECRQGIIGCFRCGQEGHLMKDCPQAEPASTSEPENRSTATWQTSGGRGQHRGGFQFIGPSSSG</sequence>
<keyword evidence="1" id="KW-0862">Zinc</keyword>
<dbReference type="PROSITE" id="PS50158">
    <property type="entry name" value="ZF_CCHC"/>
    <property type="match status" value="1"/>
</dbReference>
<dbReference type="Pfam" id="PF00098">
    <property type="entry name" value="zf-CCHC"/>
    <property type="match status" value="1"/>
</dbReference>
<dbReference type="EMBL" id="JAFEMO010000002">
    <property type="protein sequence ID" value="KAH7575701.1"/>
    <property type="molecule type" value="Genomic_DNA"/>
</dbReference>
<keyword evidence="1" id="KW-0863">Zinc-finger</keyword>
<evidence type="ECO:0000256" key="2">
    <source>
        <dbReference type="SAM" id="MobiDB-lite"/>
    </source>
</evidence>
<dbReference type="Pfam" id="PF03732">
    <property type="entry name" value="Retrotrans_gag"/>
    <property type="match status" value="1"/>
</dbReference>
<dbReference type="PANTHER" id="PTHR34482">
    <property type="entry name" value="DNA DAMAGE-INDUCIBLE PROTEIN 1-LIKE"/>
    <property type="match status" value="1"/>
</dbReference>
<dbReference type="PANTHER" id="PTHR34482:SF36">
    <property type="entry name" value="RETROTRANSPOSON GAG DOMAIN-CONTAINING PROTEIN"/>
    <property type="match status" value="1"/>
</dbReference>
<feature type="region of interest" description="Disordered" evidence="2">
    <location>
        <begin position="193"/>
        <end position="257"/>
    </location>
</feature>
<dbReference type="InterPro" id="IPR036875">
    <property type="entry name" value="Znf_CCHC_sf"/>
</dbReference>
<feature type="compositionally biased region" description="Low complexity" evidence="2">
    <location>
        <begin position="322"/>
        <end position="333"/>
    </location>
</feature>
<feature type="compositionally biased region" description="Polar residues" evidence="2">
    <location>
        <begin position="219"/>
        <end position="241"/>
    </location>
</feature>
<accession>A0ABQ8IG94</accession>
<keyword evidence="1" id="KW-0479">Metal-binding</keyword>
<dbReference type="Gene3D" id="4.10.60.10">
    <property type="entry name" value="Zinc finger, CCHC-type"/>
    <property type="match status" value="1"/>
</dbReference>
<feature type="compositionally biased region" description="Polar residues" evidence="2">
    <location>
        <begin position="297"/>
        <end position="314"/>
    </location>
</feature>
<dbReference type="InterPro" id="IPR001878">
    <property type="entry name" value="Znf_CCHC"/>
</dbReference>
<feature type="compositionally biased region" description="Low complexity" evidence="2">
    <location>
        <begin position="201"/>
        <end position="216"/>
    </location>
</feature>
<dbReference type="SUPFAM" id="SSF57756">
    <property type="entry name" value="Retrovirus zinc finger-like domains"/>
    <property type="match status" value="1"/>
</dbReference>
<comment type="caution">
    <text evidence="4">The sequence shown here is derived from an EMBL/GenBank/DDBJ whole genome shotgun (WGS) entry which is preliminary data.</text>
</comment>
<feature type="region of interest" description="Disordered" evidence="2">
    <location>
        <begin position="292"/>
        <end position="333"/>
    </location>
</feature>
<name>A0ABQ8IG94_9ROSI</name>
<evidence type="ECO:0000259" key="3">
    <source>
        <dbReference type="PROSITE" id="PS50158"/>
    </source>
</evidence>
<feature type="domain" description="CCHC-type" evidence="3">
    <location>
        <begin position="279"/>
        <end position="294"/>
    </location>
</feature>
<proteinExistence type="predicted"/>
<dbReference type="SMART" id="SM00343">
    <property type="entry name" value="ZnF_C2HC"/>
    <property type="match status" value="1"/>
</dbReference>
<feature type="compositionally biased region" description="Basic residues" evidence="2">
    <location>
        <begin position="1"/>
        <end position="13"/>
    </location>
</feature>
<evidence type="ECO:0000313" key="5">
    <source>
        <dbReference type="Proteomes" id="UP000827721"/>
    </source>
</evidence>
<dbReference type="InterPro" id="IPR005162">
    <property type="entry name" value="Retrotrans_gag_dom"/>
</dbReference>